<feature type="non-terminal residue" evidence="1">
    <location>
        <position position="107"/>
    </location>
</feature>
<gene>
    <name evidence="1" type="ORF">g.51852</name>
</gene>
<organism evidence="1">
    <name type="scientific">Graphocephala atropunctata</name>
    <dbReference type="NCBI Taxonomy" id="36148"/>
    <lineage>
        <taxon>Eukaryota</taxon>
        <taxon>Metazoa</taxon>
        <taxon>Ecdysozoa</taxon>
        <taxon>Arthropoda</taxon>
        <taxon>Hexapoda</taxon>
        <taxon>Insecta</taxon>
        <taxon>Pterygota</taxon>
        <taxon>Neoptera</taxon>
        <taxon>Paraneoptera</taxon>
        <taxon>Hemiptera</taxon>
        <taxon>Auchenorrhyncha</taxon>
        <taxon>Membracoidea</taxon>
        <taxon>Cicadellidae</taxon>
        <taxon>Cicadellinae</taxon>
        <taxon>Cicadellini</taxon>
        <taxon>Graphocephala</taxon>
    </lineage>
</organism>
<dbReference type="EMBL" id="GEBQ01011265">
    <property type="protein sequence ID" value="JAT28712.1"/>
    <property type="molecule type" value="Transcribed_RNA"/>
</dbReference>
<sequence length="107" mass="11924">VSPSISSPFADHCHVLVAGTNDVAAGRQEVILQYMEGILKHLSSSSKVLVATLPHRYDLSPDSATNRTTRLMNGYLTELCSRHKDVRILDINCIRRPNFTAHGMHLR</sequence>
<dbReference type="SUPFAM" id="SSF52266">
    <property type="entry name" value="SGNH hydrolase"/>
    <property type="match status" value="1"/>
</dbReference>
<evidence type="ECO:0000313" key="1">
    <source>
        <dbReference type="EMBL" id="JAT28712.1"/>
    </source>
</evidence>
<reference evidence="1" key="1">
    <citation type="submission" date="2015-11" db="EMBL/GenBank/DDBJ databases">
        <title>De novo transcriptome assembly of four potential Pierce s Disease insect vectors from Arizona vineyards.</title>
        <authorList>
            <person name="Tassone E.E."/>
        </authorList>
    </citation>
    <scope>NUCLEOTIDE SEQUENCE</scope>
</reference>
<dbReference type="Gene3D" id="3.40.50.1110">
    <property type="entry name" value="SGNH hydrolase"/>
    <property type="match status" value="1"/>
</dbReference>
<dbReference type="InterPro" id="IPR036514">
    <property type="entry name" value="SGNH_hydro_sf"/>
</dbReference>
<feature type="non-terminal residue" evidence="1">
    <location>
        <position position="1"/>
    </location>
</feature>
<protein>
    <recommendedName>
        <fullName evidence="2">SGNH hydrolase-type esterase domain-containing protein</fullName>
    </recommendedName>
</protein>
<accession>A0A1B6LYE7</accession>
<name>A0A1B6LYE7_9HEMI</name>
<dbReference type="AlphaFoldDB" id="A0A1B6LYE7"/>
<evidence type="ECO:0008006" key="2">
    <source>
        <dbReference type="Google" id="ProtNLM"/>
    </source>
</evidence>
<proteinExistence type="predicted"/>